<feature type="transmembrane region" description="Helical" evidence="1">
    <location>
        <begin position="6"/>
        <end position="25"/>
    </location>
</feature>
<evidence type="ECO:0000313" key="2">
    <source>
        <dbReference type="EMBL" id="MBO1512338.1"/>
    </source>
</evidence>
<name>A0ABS3N2D1_9BACI</name>
<accession>A0ABS3N2D1</accession>
<keyword evidence="1" id="KW-0472">Membrane</keyword>
<evidence type="ECO:0000313" key="3">
    <source>
        <dbReference type="Proteomes" id="UP000663981"/>
    </source>
</evidence>
<dbReference type="Proteomes" id="UP000663981">
    <property type="component" value="Unassembled WGS sequence"/>
</dbReference>
<dbReference type="NCBIfam" id="NF041002">
    <property type="entry name" value="pilin_ComGF"/>
    <property type="match status" value="1"/>
</dbReference>
<organism evidence="2 3">
    <name type="scientific">Metabacillus bambusae</name>
    <dbReference type="NCBI Taxonomy" id="2795218"/>
    <lineage>
        <taxon>Bacteria</taxon>
        <taxon>Bacillati</taxon>
        <taxon>Bacillota</taxon>
        <taxon>Bacilli</taxon>
        <taxon>Bacillales</taxon>
        <taxon>Bacillaceae</taxon>
        <taxon>Metabacillus</taxon>
    </lineage>
</organism>
<keyword evidence="1" id="KW-1133">Transmembrane helix</keyword>
<keyword evidence="3" id="KW-1185">Reference proteome</keyword>
<gene>
    <name evidence="2" type="ORF">I7822_11735</name>
</gene>
<proteinExistence type="predicted"/>
<reference evidence="2 3" key="1">
    <citation type="submission" date="2021-03" db="EMBL/GenBank/DDBJ databases">
        <title>Whole genome sequence of Metabacillus bambusae BG109.</title>
        <authorList>
            <person name="Jeong J.W."/>
        </authorList>
    </citation>
    <scope>NUCLEOTIDE SEQUENCE [LARGE SCALE GENOMIC DNA]</scope>
    <source>
        <strain evidence="2 3">BG109</strain>
    </source>
</reference>
<sequence length="135" mass="15777">MNLLLSFFIYSIIVSTLTIILHFLLSHSQHPDDLKPYEWELFVIQLHKDLKEASTITANKSEITFINKQGQFVRISQYQNLIRRQVDGTGHEIFLLKVKSVEFLQDLSGVQLFVESIAGKNYRHTFRTYKERSSS</sequence>
<comment type="caution">
    <text evidence="2">The sequence shown here is derived from an EMBL/GenBank/DDBJ whole genome shotgun (WGS) entry which is preliminary data.</text>
</comment>
<protein>
    <submittedName>
        <fullName evidence="2">ComGF family competence protein</fullName>
    </submittedName>
</protein>
<keyword evidence="1" id="KW-0812">Transmembrane</keyword>
<dbReference type="InterPro" id="IPR016977">
    <property type="entry name" value="ComGF"/>
</dbReference>
<dbReference type="Pfam" id="PF15980">
    <property type="entry name" value="ComGF"/>
    <property type="match status" value="1"/>
</dbReference>
<dbReference type="EMBL" id="JAGDEL010000007">
    <property type="protein sequence ID" value="MBO1512338.1"/>
    <property type="molecule type" value="Genomic_DNA"/>
</dbReference>
<evidence type="ECO:0000256" key="1">
    <source>
        <dbReference type="SAM" id="Phobius"/>
    </source>
</evidence>